<organism evidence="2">
    <name type="scientific">Anoplophora glabripennis</name>
    <name type="common">Asian longhorn beetle</name>
    <name type="synonym">Anoplophora nobilis</name>
    <dbReference type="NCBI Taxonomy" id="217634"/>
    <lineage>
        <taxon>Eukaryota</taxon>
        <taxon>Metazoa</taxon>
        <taxon>Ecdysozoa</taxon>
        <taxon>Arthropoda</taxon>
        <taxon>Hexapoda</taxon>
        <taxon>Insecta</taxon>
        <taxon>Pterygota</taxon>
        <taxon>Neoptera</taxon>
        <taxon>Endopterygota</taxon>
        <taxon>Coleoptera</taxon>
        <taxon>Polyphaga</taxon>
        <taxon>Cucujiformia</taxon>
        <taxon>Chrysomeloidea</taxon>
        <taxon>Cerambycidae</taxon>
        <taxon>Lamiinae</taxon>
        <taxon>Lamiini</taxon>
        <taxon>Anoplophora</taxon>
    </lineage>
</organism>
<dbReference type="InterPro" id="IPR036691">
    <property type="entry name" value="Endo/exonu/phosph_ase_sf"/>
</dbReference>
<dbReference type="Gene3D" id="3.60.10.10">
    <property type="entry name" value="Endonuclease/exonuclease/phosphatase"/>
    <property type="match status" value="1"/>
</dbReference>
<gene>
    <name evidence="2" type="primary">Y2R2</name>
</gene>
<protein>
    <submittedName>
        <fullName evidence="2">Retrotransposable element</fullName>
    </submittedName>
</protein>
<dbReference type="CDD" id="cd09077">
    <property type="entry name" value="R1-I-EN"/>
    <property type="match status" value="1"/>
</dbReference>
<evidence type="ECO:0000259" key="1">
    <source>
        <dbReference type="Pfam" id="PF14529"/>
    </source>
</evidence>
<dbReference type="EMBL" id="GALX01005354">
    <property type="protein sequence ID" value="JAB63112.1"/>
    <property type="molecule type" value="Transcribed_RNA"/>
</dbReference>
<dbReference type="PANTHER" id="PTHR33273">
    <property type="entry name" value="DOMAIN-CONTAINING PROTEIN, PUTATIVE-RELATED"/>
    <property type="match status" value="1"/>
</dbReference>
<name>V5GNF6_ANOGL</name>
<evidence type="ECO:0000313" key="2">
    <source>
        <dbReference type="EMBL" id="JAB63112.1"/>
    </source>
</evidence>
<dbReference type="Pfam" id="PF14529">
    <property type="entry name" value="Exo_endo_phos_2"/>
    <property type="match status" value="1"/>
</dbReference>
<dbReference type="SUPFAM" id="SSF56219">
    <property type="entry name" value="DNase I-like"/>
    <property type="match status" value="1"/>
</dbReference>
<dbReference type="GO" id="GO:0003824">
    <property type="term" value="F:catalytic activity"/>
    <property type="evidence" value="ECO:0007669"/>
    <property type="project" value="InterPro"/>
</dbReference>
<dbReference type="AlphaFoldDB" id="V5GNF6"/>
<reference evidence="2" key="1">
    <citation type="submission" date="2013-07" db="EMBL/GenBank/DDBJ databases">
        <title>Midgut Transcriptome Profiling of Anoplphora glabripennis, a Lignocellulose Degrading, Wood-Boring Cerambycid.</title>
        <authorList>
            <person name="Scully E.D."/>
            <person name="Hoover K."/>
            <person name="Carlson J.E."/>
            <person name="Tien M."/>
            <person name="Geib S.M."/>
        </authorList>
    </citation>
    <scope>NUCLEOTIDE SEQUENCE</scope>
</reference>
<feature type="non-terminal residue" evidence="2">
    <location>
        <position position="466"/>
    </location>
</feature>
<dbReference type="InterPro" id="IPR005135">
    <property type="entry name" value="Endo/exonuclease/phosphatase"/>
</dbReference>
<proteinExistence type="predicted"/>
<sequence length="466" mass="53691">MKIRRDQNLYYLVKFQVIQANIQHSRAASAALCASVARANADLALIQEPWVHGSRIRGLQVSNGGLLYCGHQTRPRACIYYKSSINIFPLPGFCTDDLVAAEVTYVSEGTQRQLVVCSAYLPYDKKESPPTRELRDLVAWCEKEKKQLIVGCDANSHHTVWGSSDVNDRGESLLDFLFSYNLEILNVGNEPTFVIKNRSEVIDITVGSGPICNNIARWHVSNEPSMSDHRHIHFEIITDYNPQVRTYRDPKRTDWDSYRTELQARTREICTKLRNTYDLERAVEELQNAVTRSYEYSCPIKVRSDKHTVPWWSKELTQLRGQTRKLFNRAKRTGEWEAYRATLTEYNKEIRKAKRDSWRKFCEDIDSVPQCAKLQRLLSKNGHTKLGSLKAPSGEYTKTGRETLELLLNTHFPGSRLLNHGDEYDWNHQQRVTTGSRQNWEVAKTVSQSRIRWAISSFDPFKSPGA</sequence>
<feature type="domain" description="Endonuclease/exonuclease/phosphatase" evidence="1">
    <location>
        <begin position="115"/>
        <end position="232"/>
    </location>
</feature>
<dbReference type="PANTHER" id="PTHR33273:SF4">
    <property type="entry name" value="ENDONUCLEASE_EXONUCLEASE_PHOSPHATASE DOMAIN-CONTAINING PROTEIN"/>
    <property type="match status" value="1"/>
</dbReference>
<accession>V5GNF6</accession>